<evidence type="ECO:0000256" key="8">
    <source>
        <dbReference type="ARBA" id="ARBA00023242"/>
    </source>
</evidence>
<dbReference type="SMART" id="SM00249">
    <property type="entry name" value="PHD"/>
    <property type="match status" value="2"/>
</dbReference>
<dbReference type="InterPro" id="IPR025750">
    <property type="entry name" value="DPF1-3_N"/>
</dbReference>
<dbReference type="Pfam" id="PF00628">
    <property type="entry name" value="PHD"/>
    <property type="match status" value="2"/>
</dbReference>
<dbReference type="FunFam" id="3.30.40.10:FF:000005">
    <property type="entry name" value="zinc finger protein isoform X1"/>
    <property type="match status" value="1"/>
</dbReference>
<proteinExistence type="predicted"/>
<comment type="subcellular location">
    <subcellularLocation>
        <location evidence="1">Nucleus</location>
    </subcellularLocation>
</comment>
<dbReference type="InterPro" id="IPR011011">
    <property type="entry name" value="Znf_FYVE_PHD"/>
</dbReference>
<dbReference type="CDD" id="cd15619">
    <property type="entry name" value="PHD1_d4"/>
    <property type="match status" value="1"/>
</dbReference>
<evidence type="ECO:0000256" key="10">
    <source>
        <dbReference type="SAM" id="MobiDB-lite"/>
    </source>
</evidence>
<dbReference type="GO" id="GO:0008270">
    <property type="term" value="F:zinc ion binding"/>
    <property type="evidence" value="ECO:0007669"/>
    <property type="project" value="UniProtKB-KW"/>
</dbReference>
<dbReference type="AlphaFoldDB" id="A0A7R9EW39"/>
<keyword evidence="6" id="KW-0805">Transcription regulation</keyword>
<dbReference type="GO" id="GO:0007399">
    <property type="term" value="P:nervous system development"/>
    <property type="evidence" value="ECO:0007669"/>
    <property type="project" value="TreeGrafter"/>
</dbReference>
<keyword evidence="4 9" id="KW-0863">Zinc-finger</keyword>
<organism evidence="12">
    <name type="scientific">Timema bartmani</name>
    <dbReference type="NCBI Taxonomy" id="61472"/>
    <lineage>
        <taxon>Eukaryota</taxon>
        <taxon>Metazoa</taxon>
        <taxon>Ecdysozoa</taxon>
        <taxon>Arthropoda</taxon>
        <taxon>Hexapoda</taxon>
        <taxon>Insecta</taxon>
        <taxon>Pterygota</taxon>
        <taxon>Neoptera</taxon>
        <taxon>Polyneoptera</taxon>
        <taxon>Phasmatodea</taxon>
        <taxon>Timematodea</taxon>
        <taxon>Timematoidea</taxon>
        <taxon>Timematidae</taxon>
        <taxon>Timema</taxon>
    </lineage>
</organism>
<evidence type="ECO:0000313" key="12">
    <source>
        <dbReference type="EMBL" id="CAD7442464.1"/>
    </source>
</evidence>
<evidence type="ECO:0000256" key="6">
    <source>
        <dbReference type="ARBA" id="ARBA00023015"/>
    </source>
</evidence>
<dbReference type="InterPro" id="IPR001965">
    <property type="entry name" value="Znf_PHD"/>
</dbReference>
<evidence type="ECO:0000259" key="11">
    <source>
        <dbReference type="PROSITE" id="PS50016"/>
    </source>
</evidence>
<dbReference type="Gene3D" id="3.30.40.10">
    <property type="entry name" value="Zinc/RING finger domain, C3HC4 (zinc finger)"/>
    <property type="match status" value="1"/>
</dbReference>
<feature type="compositionally biased region" description="Basic residues" evidence="10">
    <location>
        <begin position="322"/>
        <end position="331"/>
    </location>
</feature>
<dbReference type="InterPro" id="IPR019787">
    <property type="entry name" value="Znf_PHD-finger"/>
</dbReference>
<evidence type="ECO:0000256" key="7">
    <source>
        <dbReference type="ARBA" id="ARBA00023163"/>
    </source>
</evidence>
<dbReference type="PANTHER" id="PTHR45888">
    <property type="entry name" value="HL01030P-RELATED"/>
    <property type="match status" value="1"/>
</dbReference>
<feature type="domain" description="PHD-type" evidence="11">
    <location>
        <begin position="419"/>
        <end position="479"/>
    </location>
</feature>
<dbReference type="GO" id="GO:0071565">
    <property type="term" value="C:nBAF complex"/>
    <property type="evidence" value="ECO:0007669"/>
    <property type="project" value="TreeGrafter"/>
</dbReference>
<feature type="region of interest" description="Disordered" evidence="10">
    <location>
        <begin position="303"/>
        <end position="337"/>
    </location>
</feature>
<keyword evidence="2" id="KW-0479">Metal-binding</keyword>
<evidence type="ECO:0000256" key="2">
    <source>
        <dbReference type="ARBA" id="ARBA00022723"/>
    </source>
</evidence>
<reference evidence="12" key="1">
    <citation type="submission" date="2020-11" db="EMBL/GenBank/DDBJ databases">
        <authorList>
            <person name="Tran Van P."/>
        </authorList>
    </citation>
    <scope>NUCLEOTIDE SEQUENCE</scope>
</reference>
<gene>
    <name evidence="12" type="ORF">TBIB3V08_LOCUS4893</name>
</gene>
<keyword evidence="7" id="KW-0804">Transcription</keyword>
<accession>A0A7R9EW39</accession>
<evidence type="ECO:0000256" key="4">
    <source>
        <dbReference type="ARBA" id="ARBA00022771"/>
    </source>
</evidence>
<feature type="compositionally biased region" description="Polar residues" evidence="10">
    <location>
        <begin position="388"/>
        <end position="405"/>
    </location>
</feature>
<evidence type="ECO:0000256" key="1">
    <source>
        <dbReference type="ARBA" id="ARBA00004123"/>
    </source>
</evidence>
<dbReference type="PROSITE" id="PS50016">
    <property type="entry name" value="ZF_PHD_2"/>
    <property type="match status" value="2"/>
</dbReference>
<protein>
    <recommendedName>
        <fullName evidence="11">PHD-type domain-containing protein</fullName>
    </recommendedName>
</protein>
<feature type="region of interest" description="Disordered" evidence="10">
    <location>
        <begin position="371"/>
        <end position="415"/>
    </location>
</feature>
<sequence length="530" mass="60376">MGILFSFIKDWDRHEKINPHGKVQQFGLKVTFIVIREEDCLSANPPPPPPSLPYPQLQPKIFLSTADEDRFFGSQRDGPRVVSLDDHYNIAEAMFVLIFALLAPNTENKKLTIRRLKRIQENGKWLLTRHYCKVFGLKFHRVLGPRPSDSQLINNQSQRLLLWCCASFLNDPAYKEAIENSANYNTRLCIERRLRMPFLDSQTGVAQNHSNLFMTTRQRIPGLREGQIYTYPSKCWRKKRRQYLSNFMQPRRKEVEIEGDLHTVSVVENLATANEDSKESVSLKDESAKDAWYYDELDMQEMEGFDEPEPDSDYDYEEPYSKRKGKKKSTKVARTVETPAAKKPKLFSTPESVAVCGIRYKTRPGLSYHYTHSHKDRDDEESFGSEGVLSSSDRGAPSPSGSKQAASPVPSDPARAAPSPYCDFCLGDASENKKTGQSEELVSCSDCGRSGHPSCLQFTANMIISVRKYRWQCIECKCCSICGTSDNDDQLLFCDDCDRGYHMYCLSPPLPTPPEGSWSCRLCLVEFHSK</sequence>
<dbReference type="EMBL" id="OD565729">
    <property type="protein sequence ID" value="CAD7442464.1"/>
    <property type="molecule type" value="Genomic_DNA"/>
</dbReference>
<keyword evidence="5" id="KW-0862">Zinc</keyword>
<dbReference type="CDD" id="cd15530">
    <property type="entry name" value="PHD2_d4"/>
    <property type="match status" value="1"/>
</dbReference>
<feature type="compositionally biased region" description="Acidic residues" evidence="10">
    <location>
        <begin position="303"/>
        <end position="318"/>
    </location>
</feature>
<feature type="domain" description="PHD-type" evidence="11">
    <location>
        <begin position="476"/>
        <end position="526"/>
    </location>
</feature>
<dbReference type="Pfam" id="PF14051">
    <property type="entry name" value="DPF1-3_N"/>
    <property type="match status" value="1"/>
</dbReference>
<dbReference type="SUPFAM" id="SSF57903">
    <property type="entry name" value="FYVE/PHD zinc finger"/>
    <property type="match status" value="2"/>
</dbReference>
<dbReference type="InterPro" id="IPR013083">
    <property type="entry name" value="Znf_RING/FYVE/PHD"/>
</dbReference>
<keyword evidence="3" id="KW-0677">Repeat</keyword>
<evidence type="ECO:0000256" key="3">
    <source>
        <dbReference type="ARBA" id="ARBA00022737"/>
    </source>
</evidence>
<keyword evidence="8" id="KW-0539">Nucleus</keyword>
<evidence type="ECO:0000256" key="5">
    <source>
        <dbReference type="ARBA" id="ARBA00022833"/>
    </source>
</evidence>
<name>A0A7R9EW39_9NEOP</name>
<dbReference type="PANTHER" id="PTHR45888:SF5">
    <property type="entry name" value="D4, ISOFORM A"/>
    <property type="match status" value="1"/>
</dbReference>
<evidence type="ECO:0000256" key="9">
    <source>
        <dbReference type="PROSITE-ProRule" id="PRU00146"/>
    </source>
</evidence>